<reference evidence="2" key="3">
    <citation type="submission" date="2025-09" db="UniProtKB">
        <authorList>
            <consortium name="Ensembl"/>
        </authorList>
    </citation>
    <scope>IDENTIFICATION</scope>
    <source>
        <strain evidence="2">Thorbecke</strain>
    </source>
</reference>
<feature type="region of interest" description="Disordered" evidence="1">
    <location>
        <begin position="1"/>
        <end position="86"/>
    </location>
</feature>
<dbReference type="InParanoid" id="A0A5F9D9Y9"/>
<dbReference type="STRING" id="9986.ENSOCUP00000042485"/>
<feature type="compositionally biased region" description="Low complexity" evidence="1">
    <location>
        <begin position="47"/>
        <end position="57"/>
    </location>
</feature>
<dbReference type="Bgee" id="ENSOCUG00000029373">
    <property type="expression patterns" value="Expressed in testis"/>
</dbReference>
<dbReference type="Ensembl" id="ENSOCUT00000054745.1">
    <property type="protein sequence ID" value="ENSOCUP00000042485.1"/>
    <property type="gene ID" value="ENSOCUG00000029373.2"/>
</dbReference>
<reference evidence="2" key="2">
    <citation type="submission" date="2025-08" db="UniProtKB">
        <authorList>
            <consortium name="Ensembl"/>
        </authorList>
    </citation>
    <scope>IDENTIFICATION</scope>
    <source>
        <strain evidence="2">Thorbecke</strain>
    </source>
</reference>
<accession>A0A5F9D9Y9</accession>
<dbReference type="EMBL" id="AAGW02057513">
    <property type="status" value="NOT_ANNOTATED_CDS"/>
    <property type="molecule type" value="Genomic_DNA"/>
</dbReference>
<gene>
    <name evidence="2" type="primary">LOC103351870</name>
</gene>
<evidence type="ECO:0000313" key="3">
    <source>
        <dbReference type="Proteomes" id="UP000001811"/>
    </source>
</evidence>
<proteinExistence type="predicted"/>
<feature type="region of interest" description="Disordered" evidence="1">
    <location>
        <begin position="388"/>
        <end position="440"/>
    </location>
</feature>
<dbReference type="AlphaFoldDB" id="A0A5F9D9Y9"/>
<evidence type="ECO:0000313" key="2">
    <source>
        <dbReference type="Ensembl" id="ENSOCUP00000042485.1"/>
    </source>
</evidence>
<reference evidence="2 3" key="1">
    <citation type="journal article" date="2011" name="Nature">
        <title>A high-resolution map of human evolutionary constraint using 29 mammals.</title>
        <authorList>
            <person name="Lindblad-Toh K."/>
            <person name="Garber M."/>
            <person name="Zuk O."/>
            <person name="Lin M.F."/>
            <person name="Parker B.J."/>
            <person name="Washietl S."/>
            <person name="Kheradpour P."/>
            <person name="Ernst J."/>
            <person name="Jordan G."/>
            <person name="Mauceli E."/>
            <person name="Ward L.D."/>
            <person name="Lowe C.B."/>
            <person name="Holloway A.K."/>
            <person name="Clamp M."/>
            <person name="Gnerre S."/>
            <person name="Alfoldi J."/>
            <person name="Beal K."/>
            <person name="Chang J."/>
            <person name="Clawson H."/>
            <person name="Cuff J."/>
            <person name="Di Palma F."/>
            <person name="Fitzgerald S."/>
            <person name="Flicek P."/>
            <person name="Guttman M."/>
            <person name="Hubisz M.J."/>
            <person name="Jaffe D.B."/>
            <person name="Jungreis I."/>
            <person name="Kent W.J."/>
            <person name="Kostka D."/>
            <person name="Lara M."/>
            <person name="Martins A.L."/>
            <person name="Massingham T."/>
            <person name="Moltke I."/>
            <person name="Raney B.J."/>
            <person name="Rasmussen M.D."/>
            <person name="Robinson J."/>
            <person name="Stark A."/>
            <person name="Vilella A.J."/>
            <person name="Wen J."/>
            <person name="Xie X."/>
            <person name="Zody M.C."/>
            <person name="Baldwin J."/>
            <person name="Bloom T."/>
            <person name="Chin C.W."/>
            <person name="Heiman D."/>
            <person name="Nicol R."/>
            <person name="Nusbaum C."/>
            <person name="Young S."/>
            <person name="Wilkinson J."/>
            <person name="Worley K.C."/>
            <person name="Kovar C.L."/>
            <person name="Muzny D.M."/>
            <person name="Gibbs R.A."/>
            <person name="Cree A."/>
            <person name="Dihn H.H."/>
            <person name="Fowler G."/>
            <person name="Jhangiani S."/>
            <person name="Joshi V."/>
            <person name="Lee S."/>
            <person name="Lewis L.R."/>
            <person name="Nazareth L.V."/>
            <person name="Okwuonu G."/>
            <person name="Santibanez J."/>
            <person name="Warren W.C."/>
            <person name="Mardis E.R."/>
            <person name="Weinstock G.M."/>
            <person name="Wilson R.K."/>
            <person name="Delehaunty K."/>
            <person name="Dooling D."/>
            <person name="Fronik C."/>
            <person name="Fulton L."/>
            <person name="Fulton B."/>
            <person name="Graves T."/>
            <person name="Minx P."/>
            <person name="Sodergren E."/>
            <person name="Birney E."/>
            <person name="Margulies E.H."/>
            <person name="Herrero J."/>
            <person name="Green E.D."/>
            <person name="Haussler D."/>
            <person name="Siepel A."/>
            <person name="Goldman N."/>
            <person name="Pollard K.S."/>
            <person name="Pedersen J.S."/>
            <person name="Lander E.S."/>
            <person name="Kellis M."/>
        </authorList>
    </citation>
    <scope>NUCLEOTIDE SEQUENCE [LARGE SCALE GENOMIC DNA]</scope>
    <source>
        <strain evidence="2 3">Thorbecke inbred</strain>
    </source>
</reference>
<dbReference type="PANTHER" id="PTHR31866">
    <property type="entry name" value="GENE 4779-RELATED"/>
    <property type="match status" value="1"/>
</dbReference>
<protein>
    <submittedName>
        <fullName evidence="2">Uncharacterized protein</fullName>
    </submittedName>
</protein>
<dbReference type="Pfam" id="PF15483">
    <property type="entry name" value="DUF4641"/>
    <property type="match status" value="1"/>
</dbReference>
<dbReference type="OrthoDB" id="9629060at2759"/>
<organism evidence="2 3">
    <name type="scientific">Oryctolagus cuniculus</name>
    <name type="common">Rabbit</name>
    <dbReference type="NCBI Taxonomy" id="9986"/>
    <lineage>
        <taxon>Eukaryota</taxon>
        <taxon>Metazoa</taxon>
        <taxon>Chordata</taxon>
        <taxon>Craniata</taxon>
        <taxon>Vertebrata</taxon>
        <taxon>Euteleostomi</taxon>
        <taxon>Mammalia</taxon>
        <taxon>Eutheria</taxon>
        <taxon>Euarchontoglires</taxon>
        <taxon>Glires</taxon>
        <taxon>Lagomorpha</taxon>
        <taxon>Leporidae</taxon>
        <taxon>Oryctolagus</taxon>
    </lineage>
</organism>
<feature type="region of interest" description="Disordered" evidence="1">
    <location>
        <begin position="483"/>
        <end position="515"/>
    </location>
</feature>
<feature type="compositionally biased region" description="Polar residues" evidence="1">
    <location>
        <begin position="504"/>
        <end position="515"/>
    </location>
</feature>
<dbReference type="PANTHER" id="PTHR31866:SF1">
    <property type="entry name" value="GENE 4779-RELATED"/>
    <property type="match status" value="1"/>
</dbReference>
<evidence type="ECO:0000256" key="1">
    <source>
        <dbReference type="SAM" id="MobiDB-lite"/>
    </source>
</evidence>
<name>A0A5F9D9Y9_RABIT</name>
<sequence length="581" mass="62449">MSSNSKECGFSDGIGPKIKEPAGPGGPSAPWAPGLDLDLDPVGRGEGQSQDQDQDQGADGGECRPSSPQALTWPLELDSGPETDVEMTQAETRVLWGCQAWRGTPALDGKRTASSEPQFAEVCAAFGQPLRGPGEGAVPQLPSIESGSAQAAGIWACRQADCTCSGALCSHSVESLQAYAVPPHVSARKEGWVWGPSKTRGTTQGLSIRTDIQRSCGEGFLLLPSDTEFSDELRDMHPMSVSFHQEGGGQAKGSSSEEAAESFGHSTYHDRADFPHISDPLLTSILQGLSWTMEGQPVGEMGPSSSKTLQSVIPCTGWDRSNLSGVAAAAAPASAWCLPQANPGRNPGEKKKSLGVDPEVLLRTAFAPWGHRESAALMEPDSFPPLSVSLLEKPSTSSPLPWGAKQSRQGGTVKKSGARRKREAQPMARGGGGPNRDPVPRTQFPAYRPRMPSQYSHHKEFISGDPNMREHQVGANWLSLSPSQRDIIPRDPAHSQRNRRSTRATRWNPTSSTRKAATTCGVQELRPSCFPPVSLQPVPPLYPYICLLSYPSSQQFQIKLPLMFCVSLSLKGVRFLPVREF</sequence>
<dbReference type="InterPro" id="IPR027822">
    <property type="entry name" value="DUF4641"/>
</dbReference>
<dbReference type="Proteomes" id="UP000001811">
    <property type="component" value="Chromosome X"/>
</dbReference>
<keyword evidence="3" id="KW-1185">Reference proteome</keyword>
<dbReference type="GeneTree" id="ENSGT00390000015252"/>